<gene>
    <name evidence="7" type="primary">PPE1</name>
    <name evidence="6" type="ORF">MmonteBS_11030</name>
    <name evidence="7" type="ORF">NJB18185_52930</name>
</gene>
<dbReference type="Gene3D" id="1.20.1260.20">
    <property type="entry name" value="PPE superfamily"/>
    <property type="match status" value="1"/>
</dbReference>
<feature type="compositionally biased region" description="Low complexity" evidence="2">
    <location>
        <begin position="455"/>
        <end position="468"/>
    </location>
</feature>
<feature type="compositionally biased region" description="Low complexity" evidence="2">
    <location>
        <begin position="309"/>
        <end position="328"/>
    </location>
</feature>
<feature type="domain" description="PPE-PPW subfamily C-terminal" evidence="5">
    <location>
        <begin position="423"/>
        <end position="466"/>
    </location>
</feature>
<comment type="similarity">
    <text evidence="1">Belongs to the mycobacterial PPE family.</text>
</comment>
<evidence type="ECO:0000256" key="3">
    <source>
        <dbReference type="SAM" id="Phobius"/>
    </source>
</evidence>
<evidence type="ECO:0000256" key="1">
    <source>
        <dbReference type="ARBA" id="ARBA00010652"/>
    </source>
</evidence>
<evidence type="ECO:0000313" key="6">
    <source>
        <dbReference type="EMBL" id="GBG36731.1"/>
    </source>
</evidence>
<dbReference type="EMBL" id="BFCH01000007">
    <property type="protein sequence ID" value="GBG36731.1"/>
    <property type="molecule type" value="Genomic_DNA"/>
</dbReference>
<dbReference type="PANTHER" id="PTHR46766:SF1">
    <property type="entry name" value="GLUTAMINE-RICH PROTEIN 2"/>
    <property type="match status" value="1"/>
</dbReference>
<dbReference type="PANTHER" id="PTHR46766">
    <property type="entry name" value="GLUTAMINE-RICH PROTEIN 2"/>
    <property type="match status" value="1"/>
</dbReference>
<dbReference type="Proteomes" id="UP001139505">
    <property type="component" value="Unassembled WGS sequence"/>
</dbReference>
<protein>
    <submittedName>
        <fullName evidence="7">PPE family protein PPE1</fullName>
    </submittedName>
</protein>
<organism evidence="7 9">
    <name type="scientific">Mycobacterium montefiorense</name>
    <dbReference type="NCBI Taxonomy" id="154654"/>
    <lineage>
        <taxon>Bacteria</taxon>
        <taxon>Bacillati</taxon>
        <taxon>Actinomycetota</taxon>
        <taxon>Actinomycetes</taxon>
        <taxon>Mycobacteriales</taxon>
        <taxon>Mycobacteriaceae</taxon>
        <taxon>Mycobacterium</taxon>
        <taxon>Mycobacterium simiae complex</taxon>
    </lineage>
</organism>
<reference evidence="7" key="3">
    <citation type="journal article" date="2022" name="Microbiol. Resour. Announc.">
        <title>Draft Genome Sequences of Eight Mycobacterium montefiorense Strains Isolated from Salamanders in Captivity.</title>
        <authorList>
            <person name="Komine T."/>
            <person name="Ihara H."/>
            <person name="Fukano H."/>
            <person name="Hoshino Y."/>
            <person name="Kurata O."/>
            <person name="Wada S."/>
        </authorList>
    </citation>
    <scope>NUCLEOTIDE SEQUENCE</scope>
    <source>
        <strain evidence="7">NJB18185</strain>
    </source>
</reference>
<evidence type="ECO:0000259" key="5">
    <source>
        <dbReference type="Pfam" id="PF18878"/>
    </source>
</evidence>
<feature type="compositionally biased region" description="Polar residues" evidence="2">
    <location>
        <begin position="419"/>
        <end position="432"/>
    </location>
</feature>
<feature type="transmembrane region" description="Helical" evidence="3">
    <location>
        <begin position="249"/>
        <end position="271"/>
    </location>
</feature>
<dbReference type="GO" id="GO:0052572">
    <property type="term" value="P:response to host immune response"/>
    <property type="evidence" value="ECO:0007669"/>
    <property type="project" value="TreeGrafter"/>
</dbReference>
<evidence type="ECO:0000259" key="4">
    <source>
        <dbReference type="Pfam" id="PF00823"/>
    </source>
</evidence>
<dbReference type="Proteomes" id="UP000245060">
    <property type="component" value="Unassembled WGS sequence"/>
</dbReference>
<proteinExistence type="inferred from homology"/>
<dbReference type="EMBL" id="BQYH01000080">
    <property type="protein sequence ID" value="GKU75522.1"/>
    <property type="molecule type" value="Genomic_DNA"/>
</dbReference>
<accession>A0AA37PU27</accession>
<reference evidence="8" key="2">
    <citation type="submission" date="2018-04" db="EMBL/GenBank/DDBJ databases">
        <title>Draft genome sequence of Mycobacterium montefiorense isolated from Japanese black salamander.</title>
        <authorList>
            <person name="Fukano H."/>
            <person name="Yoshida M."/>
            <person name="Shimizu A."/>
            <person name="Iwao H."/>
            <person name="Kurata O."/>
            <person name="Katayama Y."/>
            <person name="Omatsu T."/>
            <person name="Mizutani T."/>
            <person name="Wada S."/>
            <person name="Hoshino Y."/>
        </authorList>
    </citation>
    <scope>NUCLEOTIDE SEQUENCE [LARGE SCALE GENOMIC DNA]</scope>
    <source>
        <strain evidence="8">BS</strain>
    </source>
</reference>
<keyword evidence="3" id="KW-0812">Transmembrane</keyword>
<feature type="region of interest" description="Disordered" evidence="2">
    <location>
        <begin position="416"/>
        <end position="479"/>
    </location>
</feature>
<feature type="region of interest" description="Disordered" evidence="2">
    <location>
        <begin position="308"/>
        <end position="328"/>
    </location>
</feature>
<reference evidence="7" key="4">
    <citation type="submission" date="2022-04" db="EMBL/GenBank/DDBJ databases">
        <authorList>
            <person name="Komine T."/>
            <person name="Fukano H."/>
            <person name="Wada S."/>
        </authorList>
    </citation>
    <scope>NUCLEOTIDE SEQUENCE</scope>
    <source>
        <strain evidence="7">NJB18185</strain>
    </source>
</reference>
<dbReference type="AlphaFoldDB" id="A0AA37PU27"/>
<dbReference type="Pfam" id="PF18878">
    <property type="entry name" value="PPE-PPW"/>
    <property type="match status" value="1"/>
</dbReference>
<keyword evidence="8" id="KW-1185">Reference proteome</keyword>
<keyword evidence="3" id="KW-1133">Transmembrane helix</keyword>
<dbReference type="SUPFAM" id="SSF140459">
    <property type="entry name" value="PE/PPE dimer-like"/>
    <property type="match status" value="1"/>
</dbReference>
<name>A0AA37PU27_9MYCO</name>
<evidence type="ECO:0000256" key="2">
    <source>
        <dbReference type="SAM" id="MobiDB-lite"/>
    </source>
</evidence>
<keyword evidence="3" id="KW-0472">Membrane</keyword>
<comment type="caution">
    <text evidence="7">The sequence shown here is derived from an EMBL/GenBank/DDBJ whole genome shotgun (WGS) entry which is preliminary data.</text>
</comment>
<evidence type="ECO:0000313" key="9">
    <source>
        <dbReference type="Proteomes" id="UP001139505"/>
    </source>
</evidence>
<dbReference type="InterPro" id="IPR038332">
    <property type="entry name" value="PPE_sf"/>
</dbReference>
<dbReference type="FunFam" id="1.20.1260.20:FF:000001">
    <property type="entry name" value="PPE family protein PPE41"/>
    <property type="match status" value="1"/>
</dbReference>
<feature type="transmembrane region" description="Helical" evidence="3">
    <location>
        <begin position="220"/>
        <end position="243"/>
    </location>
</feature>
<dbReference type="InterPro" id="IPR043641">
    <property type="entry name" value="PPE-PPW_C"/>
</dbReference>
<dbReference type="InterPro" id="IPR000030">
    <property type="entry name" value="PPE_dom"/>
</dbReference>
<sequence>MTVPLWMAVPPEVHSALLSAGPGPGSLLAAAAQWQELSSQYAHTAAELAQVLADALAASWQGTTATQYVAAHTPYLAWLEQASVDSELTAAQHQTAAVAYSSALTAMPTLPELAANHAAHGILTATNFFGINTIPIALNEADYVRMWIQAADTMTAYQAVAEAASSATPPIQPAPRILAVAGDAANSRANAWNSIGQLLQDILDFLADPLKYFREFFQRLGFHPATAIILAFIALLAYDVLWYPYYASYALLLLPFFAPALSALSALLLLFGTDPFDLDIDDLPAGFAEPDRADDIGPSAVAAAPVSLTTPSASPHPTSPAPNSAAASAPAPSPAVNYAVSGLAPPGVGSGPKSDAKLPDPTTDNIAAAVAARSGIPAAARRKRRRKATAGARGYRDAFLDGTVTFGDIDPLVDAEPTARSTSSQGSGTLGFSGTAARATGGTPDGLVQLSSDSATATAPLLPATWTTDKVPGANGRSP</sequence>
<evidence type="ECO:0000313" key="8">
    <source>
        <dbReference type="Proteomes" id="UP000245060"/>
    </source>
</evidence>
<reference evidence="6" key="1">
    <citation type="journal article" date="2018" name="Genome Announc.">
        <title>Draft Genome Sequence of Mycobacterium montefiorense Isolated from Japanese Black Salamander (Hynobius nigrescens).</title>
        <authorList>
            <person name="Fukano H."/>
            <person name="Yoshida M."/>
            <person name="Shimizu A."/>
            <person name="Iwao H."/>
            <person name="Katayama Y."/>
            <person name="Omatsu T."/>
            <person name="Mizutani T."/>
            <person name="Kurata O."/>
            <person name="Wada S."/>
            <person name="Hoshino Y."/>
        </authorList>
    </citation>
    <scope>NUCLEOTIDE SEQUENCE</scope>
    <source>
        <strain evidence="6">BS</strain>
    </source>
</reference>
<dbReference type="Pfam" id="PF00823">
    <property type="entry name" value="PPE"/>
    <property type="match status" value="1"/>
</dbReference>
<feature type="domain" description="PPE" evidence="4">
    <location>
        <begin position="6"/>
        <end position="168"/>
    </location>
</feature>
<evidence type="ECO:0000313" key="7">
    <source>
        <dbReference type="EMBL" id="GKU75522.1"/>
    </source>
</evidence>